<keyword evidence="9" id="KW-1185">Reference proteome</keyword>
<protein>
    <recommendedName>
        <fullName evidence="4 6">dTDP-4-dehydrorhamnose reductase</fullName>
        <ecNumber evidence="3 6">1.1.1.133</ecNumber>
    </recommendedName>
</protein>
<keyword evidence="6" id="KW-0521">NADP</keyword>
<dbReference type="InterPro" id="IPR029903">
    <property type="entry name" value="RmlD-like-bd"/>
</dbReference>
<proteinExistence type="inferred from homology"/>
<feature type="domain" description="Rhodanese" evidence="7">
    <location>
        <begin position="2"/>
        <end position="39"/>
    </location>
</feature>
<sequence length="261" mass="27979">MKVLVTGLNGTLAPKLAALLRQQGHEVLAWQRDVLDVNNEAAGRDWLDAQGVQAVAHLAMGDAHWAGWMAWWAAQRGLPFVFTSTAMVFHHEPDGPHQVGDATTAQDDYGRGKALCEQAVRRAHPHAVVARIGWQIDLTATGNNMLRALDDWQARDGRIGASTLWRPACSFMDDTVAALAQCLRLDGASSSPHTPAGLIHLDSNAQEGWNFAQVAEALGQAAGRAWRVVPEAGYAHDQRLMPGEGQGVVLPGLGGRLGGAR</sequence>
<dbReference type="EC" id="1.1.1.133" evidence="3 6"/>
<dbReference type="Gene3D" id="3.40.50.720">
    <property type="entry name" value="NAD(P)-binding Rossmann-like Domain"/>
    <property type="match status" value="2"/>
</dbReference>
<gene>
    <name evidence="8" type="ORF">AACH00_02990</name>
</gene>
<reference evidence="8 9" key="1">
    <citation type="submission" date="2024-04" db="EMBL/GenBank/DDBJ databases">
        <title>Novel species of the genus Ideonella isolated from streams.</title>
        <authorList>
            <person name="Lu H."/>
        </authorList>
    </citation>
    <scope>NUCLEOTIDE SEQUENCE [LARGE SCALE GENOMIC DNA]</scope>
    <source>
        <strain evidence="8 9">LYT19W</strain>
    </source>
</reference>
<dbReference type="EMBL" id="JBBUTI010000002">
    <property type="protein sequence ID" value="MEK8045309.1"/>
    <property type="molecule type" value="Genomic_DNA"/>
</dbReference>
<dbReference type="InterPro" id="IPR036291">
    <property type="entry name" value="NAD(P)-bd_dom_sf"/>
</dbReference>
<evidence type="ECO:0000256" key="4">
    <source>
        <dbReference type="ARBA" id="ARBA00017099"/>
    </source>
</evidence>
<evidence type="ECO:0000313" key="8">
    <source>
        <dbReference type="EMBL" id="MEK8045309.1"/>
    </source>
</evidence>
<keyword evidence="6" id="KW-0560">Oxidoreductase</keyword>
<dbReference type="PROSITE" id="PS50206">
    <property type="entry name" value="RHODANESE_3"/>
    <property type="match status" value="1"/>
</dbReference>
<evidence type="ECO:0000259" key="7">
    <source>
        <dbReference type="PROSITE" id="PS50206"/>
    </source>
</evidence>
<evidence type="ECO:0000256" key="6">
    <source>
        <dbReference type="RuleBase" id="RU364082"/>
    </source>
</evidence>
<dbReference type="InterPro" id="IPR005913">
    <property type="entry name" value="dTDP_dehydrorham_reduct"/>
</dbReference>
<evidence type="ECO:0000256" key="3">
    <source>
        <dbReference type="ARBA" id="ARBA00012929"/>
    </source>
</evidence>
<dbReference type="Proteomes" id="UP001379945">
    <property type="component" value="Unassembled WGS sequence"/>
</dbReference>
<dbReference type="PANTHER" id="PTHR10491:SF4">
    <property type="entry name" value="METHIONINE ADENOSYLTRANSFERASE 2 SUBUNIT BETA"/>
    <property type="match status" value="1"/>
</dbReference>
<comment type="catalytic activity">
    <reaction evidence="5 6">
        <text>dTDP-beta-L-rhamnose + NADP(+) = dTDP-4-dehydro-beta-L-rhamnose + NADPH + H(+)</text>
        <dbReference type="Rhea" id="RHEA:21796"/>
        <dbReference type="ChEBI" id="CHEBI:15378"/>
        <dbReference type="ChEBI" id="CHEBI:57510"/>
        <dbReference type="ChEBI" id="CHEBI:57783"/>
        <dbReference type="ChEBI" id="CHEBI:58349"/>
        <dbReference type="ChEBI" id="CHEBI:62830"/>
        <dbReference type="EC" id="1.1.1.133"/>
    </reaction>
</comment>
<dbReference type="InterPro" id="IPR001509">
    <property type="entry name" value="Epimerase_deHydtase"/>
</dbReference>
<organism evidence="8 9">
    <name type="scientific">Ideonella margarita</name>
    <dbReference type="NCBI Taxonomy" id="2984191"/>
    <lineage>
        <taxon>Bacteria</taxon>
        <taxon>Pseudomonadati</taxon>
        <taxon>Pseudomonadota</taxon>
        <taxon>Betaproteobacteria</taxon>
        <taxon>Burkholderiales</taxon>
        <taxon>Sphaerotilaceae</taxon>
        <taxon>Ideonella</taxon>
    </lineage>
</organism>
<dbReference type="Gene3D" id="3.90.25.10">
    <property type="entry name" value="UDP-galactose 4-epimerase, domain 1"/>
    <property type="match status" value="1"/>
</dbReference>
<comment type="caution">
    <text evidence="8">The sequence shown here is derived from an EMBL/GenBank/DDBJ whole genome shotgun (WGS) entry which is preliminary data.</text>
</comment>
<dbReference type="Pfam" id="PF04321">
    <property type="entry name" value="RmlD_sub_bind"/>
    <property type="match status" value="1"/>
</dbReference>
<dbReference type="InterPro" id="IPR001763">
    <property type="entry name" value="Rhodanese-like_dom"/>
</dbReference>
<dbReference type="PANTHER" id="PTHR10491">
    <property type="entry name" value="DTDP-4-DEHYDRORHAMNOSE REDUCTASE"/>
    <property type="match status" value="1"/>
</dbReference>
<name>A0ABU9C0D0_9BURK</name>
<evidence type="ECO:0000256" key="1">
    <source>
        <dbReference type="ARBA" id="ARBA00004781"/>
    </source>
</evidence>
<dbReference type="RefSeq" id="WP_341397475.1">
    <property type="nucleotide sequence ID" value="NZ_JBBUTI010000002.1"/>
</dbReference>
<evidence type="ECO:0000313" key="9">
    <source>
        <dbReference type="Proteomes" id="UP001379945"/>
    </source>
</evidence>
<accession>A0ABU9C0D0</accession>
<dbReference type="Pfam" id="PF01370">
    <property type="entry name" value="Epimerase"/>
    <property type="match status" value="1"/>
</dbReference>
<comment type="similarity">
    <text evidence="2 6">Belongs to the dTDP-4-dehydrorhamnose reductase family.</text>
</comment>
<evidence type="ECO:0000256" key="2">
    <source>
        <dbReference type="ARBA" id="ARBA00010944"/>
    </source>
</evidence>
<dbReference type="SUPFAM" id="SSF51735">
    <property type="entry name" value="NAD(P)-binding Rossmann-fold domains"/>
    <property type="match status" value="1"/>
</dbReference>
<comment type="pathway">
    <text evidence="1 6">Carbohydrate biosynthesis; dTDP-L-rhamnose biosynthesis.</text>
</comment>
<comment type="function">
    <text evidence="6">Catalyzes the reduction of dTDP-6-deoxy-L-lyxo-4-hexulose to yield dTDP-L-rhamnose.</text>
</comment>
<evidence type="ECO:0000256" key="5">
    <source>
        <dbReference type="ARBA" id="ARBA00048200"/>
    </source>
</evidence>
<comment type="cofactor">
    <cofactor evidence="6">
        <name>Mg(2+)</name>
        <dbReference type="ChEBI" id="CHEBI:18420"/>
    </cofactor>
    <text evidence="6">Binds 1 Mg(2+) ion per monomer.</text>
</comment>